<evidence type="ECO:0000259" key="4">
    <source>
        <dbReference type="PROSITE" id="PS51473"/>
    </source>
</evidence>
<dbReference type="CDD" id="cd23509">
    <property type="entry name" value="Gnk2-like"/>
    <property type="match status" value="2"/>
</dbReference>
<dbReference type="FunFam" id="3.30.430.20:FF:000003">
    <property type="entry name" value="Cysteine-rich RLK (RECEPTOR-like protein kinase) 10"/>
    <property type="match status" value="1"/>
</dbReference>
<sequence length="240" mass="25990">MIILLVSILILLPSVRSQDQNPHVCMRNGNYRSNSTYSANLNSSLSSLSTNMGNIGFNNASVGRNPDQANAIALCRADTTLAQCRTCVENAAVGVLQFCPYQRQAIIWYELCTLRYSNEPIHGTQTNDPGSRRLRSIEGVASPEQFRNDRARLLDDLRAQAANGSSKMKVGAGSTSASDSDTLYGLVQCTPDLSAKECDSCLVQAGQSMRSCCDSARGTVATSAFTTGTFTRITTRIKER</sequence>
<feature type="domain" description="Gnk2-homologous" evidence="4">
    <location>
        <begin position="128"/>
        <end position="238"/>
    </location>
</feature>
<gene>
    <name evidence="5" type="ORF">CDL12_02875</name>
</gene>
<organism evidence="5 6">
    <name type="scientific">Handroanthus impetiginosus</name>
    <dbReference type="NCBI Taxonomy" id="429701"/>
    <lineage>
        <taxon>Eukaryota</taxon>
        <taxon>Viridiplantae</taxon>
        <taxon>Streptophyta</taxon>
        <taxon>Embryophyta</taxon>
        <taxon>Tracheophyta</taxon>
        <taxon>Spermatophyta</taxon>
        <taxon>Magnoliopsida</taxon>
        <taxon>eudicotyledons</taxon>
        <taxon>Gunneridae</taxon>
        <taxon>Pentapetalae</taxon>
        <taxon>asterids</taxon>
        <taxon>lamiids</taxon>
        <taxon>Lamiales</taxon>
        <taxon>Bignoniaceae</taxon>
        <taxon>Crescentiina</taxon>
        <taxon>Tabebuia alliance</taxon>
        <taxon>Handroanthus</taxon>
    </lineage>
</organism>
<proteinExistence type="predicted"/>
<keyword evidence="6" id="KW-1185">Reference proteome</keyword>
<feature type="signal peptide" evidence="3">
    <location>
        <begin position="1"/>
        <end position="17"/>
    </location>
</feature>
<dbReference type="InterPro" id="IPR038408">
    <property type="entry name" value="GNK2_sf"/>
</dbReference>
<evidence type="ECO:0000256" key="3">
    <source>
        <dbReference type="SAM" id="SignalP"/>
    </source>
</evidence>
<dbReference type="STRING" id="429701.A0A2G9I3S1"/>
<dbReference type="AlphaFoldDB" id="A0A2G9I3S1"/>
<evidence type="ECO:0000256" key="1">
    <source>
        <dbReference type="ARBA" id="ARBA00022729"/>
    </source>
</evidence>
<dbReference type="Proteomes" id="UP000231279">
    <property type="component" value="Unassembled WGS sequence"/>
</dbReference>
<dbReference type="InterPro" id="IPR002902">
    <property type="entry name" value="GNK2"/>
</dbReference>
<reference evidence="6" key="1">
    <citation type="journal article" date="2018" name="Gigascience">
        <title>Genome assembly of the Pink Ipe (Handroanthus impetiginosus, Bignoniaceae), a highly valued, ecologically keystone Neotropical timber forest tree.</title>
        <authorList>
            <person name="Silva-Junior O.B."/>
            <person name="Grattapaglia D."/>
            <person name="Novaes E."/>
            <person name="Collevatti R.G."/>
        </authorList>
    </citation>
    <scope>NUCLEOTIDE SEQUENCE [LARGE SCALE GENOMIC DNA]</scope>
    <source>
        <strain evidence="6">cv. UFG-1</strain>
    </source>
</reference>
<dbReference type="PANTHER" id="PTHR32099">
    <property type="entry name" value="CYSTEINE-RICH REPEAT SECRETORY PROTEIN"/>
    <property type="match status" value="1"/>
</dbReference>
<accession>A0A2G9I3S1</accession>
<keyword evidence="1 3" id="KW-0732">Signal</keyword>
<evidence type="ECO:0000313" key="5">
    <source>
        <dbReference type="EMBL" id="PIN24394.1"/>
    </source>
</evidence>
<dbReference type="PANTHER" id="PTHR32099:SF51">
    <property type="entry name" value="CYSTEINE-RICH RECEPTOR-LIKE PROTEIN KINASE 25 ISOFORM X1"/>
    <property type="match status" value="1"/>
</dbReference>
<feature type="chain" id="PRO_5013910050" description="Gnk2-homologous domain-containing protein" evidence="3">
    <location>
        <begin position="18"/>
        <end position="240"/>
    </location>
</feature>
<keyword evidence="2" id="KW-0677">Repeat</keyword>
<comment type="caution">
    <text evidence="5">The sequence shown here is derived from an EMBL/GenBank/DDBJ whole genome shotgun (WGS) entry which is preliminary data.</text>
</comment>
<protein>
    <recommendedName>
        <fullName evidence="4">Gnk2-homologous domain-containing protein</fullName>
    </recommendedName>
</protein>
<feature type="domain" description="Gnk2-homologous" evidence="4">
    <location>
        <begin position="19"/>
        <end position="121"/>
    </location>
</feature>
<name>A0A2G9I3S1_9LAMI</name>
<dbReference type="PROSITE" id="PS51473">
    <property type="entry name" value="GNK2"/>
    <property type="match status" value="2"/>
</dbReference>
<dbReference type="Pfam" id="PF01657">
    <property type="entry name" value="Stress-antifung"/>
    <property type="match status" value="2"/>
</dbReference>
<evidence type="ECO:0000313" key="6">
    <source>
        <dbReference type="Proteomes" id="UP000231279"/>
    </source>
</evidence>
<dbReference type="EMBL" id="NKXS01000420">
    <property type="protein sequence ID" value="PIN24394.1"/>
    <property type="molecule type" value="Genomic_DNA"/>
</dbReference>
<dbReference type="OrthoDB" id="911609at2759"/>
<evidence type="ECO:0000256" key="2">
    <source>
        <dbReference type="ARBA" id="ARBA00022737"/>
    </source>
</evidence>
<dbReference type="Gene3D" id="3.30.430.20">
    <property type="entry name" value="Gnk2 domain, C-X8-C-X2-C motif"/>
    <property type="match status" value="2"/>
</dbReference>